<reference evidence="1 2" key="1">
    <citation type="submission" date="2016-01" db="EMBL/GenBank/DDBJ databases">
        <authorList>
            <person name="Mitreva M."/>
            <person name="Pepin K.H."/>
            <person name="Mihindukulasuriya K.A."/>
            <person name="Fulton R."/>
            <person name="Fronick C."/>
            <person name="O'Laughlin M."/>
            <person name="Miner T."/>
            <person name="Herter B."/>
            <person name="Rosa B.A."/>
            <person name="Cordes M."/>
            <person name="Tomlinson C."/>
            <person name="Wollam A."/>
            <person name="Palsikar V.B."/>
            <person name="Mardis E.R."/>
            <person name="Wilson R.K."/>
        </authorList>
    </citation>
    <scope>NUCLEOTIDE SEQUENCE [LARGE SCALE GENOMIC DNA]</scope>
    <source>
        <strain evidence="1 2">DNF00696</strain>
    </source>
</reference>
<proteinExistence type="predicted"/>
<comment type="caution">
    <text evidence="1">The sequence shown here is derived from an EMBL/GenBank/DDBJ whole genome shotgun (WGS) entry which is preliminary data.</text>
</comment>
<evidence type="ECO:0000313" key="1">
    <source>
        <dbReference type="EMBL" id="KXB82069.1"/>
    </source>
</evidence>
<dbReference type="AlphaFoldDB" id="A0AB34X297"/>
<evidence type="ECO:0000313" key="2">
    <source>
        <dbReference type="Proteomes" id="UP000070572"/>
    </source>
</evidence>
<sequence length="42" mass="4870">MKKLSNLMDLKLGWPPAKTLFPQKALFLPQLALHRNLPRLTE</sequence>
<accession>A0AB34X297</accession>
<name>A0AB34X297_9ACTO</name>
<organism evidence="1 2">
    <name type="scientific">Varibaculum cambriense</name>
    <dbReference type="NCBI Taxonomy" id="184870"/>
    <lineage>
        <taxon>Bacteria</taxon>
        <taxon>Bacillati</taxon>
        <taxon>Actinomycetota</taxon>
        <taxon>Actinomycetes</taxon>
        <taxon>Actinomycetales</taxon>
        <taxon>Actinomycetaceae</taxon>
        <taxon>Varibaculum</taxon>
    </lineage>
</organism>
<dbReference type="Proteomes" id="UP000070572">
    <property type="component" value="Unassembled WGS sequence"/>
</dbReference>
<dbReference type="EMBL" id="LSDN01000003">
    <property type="protein sequence ID" value="KXB82069.1"/>
    <property type="molecule type" value="Genomic_DNA"/>
</dbReference>
<protein>
    <submittedName>
        <fullName evidence="1">Uncharacterized protein</fullName>
    </submittedName>
</protein>
<gene>
    <name evidence="1" type="ORF">HMPREF1862_00133</name>
</gene>